<evidence type="ECO:0000256" key="7">
    <source>
        <dbReference type="ARBA" id="ARBA00023242"/>
    </source>
</evidence>
<comment type="cofactor">
    <cofactor evidence="1">
        <name>a divalent metal cation</name>
        <dbReference type="ChEBI" id="CHEBI:60240"/>
    </cofactor>
</comment>
<organism evidence="11 12">
    <name type="scientific">Hibiscus sabdariffa</name>
    <name type="common">roselle</name>
    <dbReference type="NCBI Taxonomy" id="183260"/>
    <lineage>
        <taxon>Eukaryota</taxon>
        <taxon>Viridiplantae</taxon>
        <taxon>Streptophyta</taxon>
        <taxon>Embryophyta</taxon>
        <taxon>Tracheophyta</taxon>
        <taxon>Spermatophyta</taxon>
        <taxon>Magnoliopsida</taxon>
        <taxon>eudicotyledons</taxon>
        <taxon>Gunneridae</taxon>
        <taxon>Pentapetalae</taxon>
        <taxon>rosids</taxon>
        <taxon>malvids</taxon>
        <taxon>Malvales</taxon>
        <taxon>Malvaceae</taxon>
        <taxon>Malvoideae</taxon>
        <taxon>Hibiscus</taxon>
    </lineage>
</organism>
<dbReference type="PANTHER" id="PTHR22930">
    <property type="match status" value="1"/>
</dbReference>
<evidence type="ECO:0000313" key="12">
    <source>
        <dbReference type="Proteomes" id="UP001396334"/>
    </source>
</evidence>
<accession>A0ABR2QB65</accession>
<comment type="caution">
    <text evidence="11">The sequence shown here is derived from an EMBL/GenBank/DDBJ whole genome shotgun (WGS) entry which is preliminary data.</text>
</comment>
<comment type="subcellular location">
    <subcellularLocation>
        <location evidence="2">Nucleus</location>
    </subcellularLocation>
</comment>
<feature type="domain" description="DDE Tnp4" evidence="9">
    <location>
        <begin position="183"/>
        <end position="239"/>
    </location>
</feature>
<reference evidence="11 12" key="1">
    <citation type="journal article" date="2024" name="G3 (Bethesda)">
        <title>Genome assembly of Hibiscus sabdariffa L. provides insights into metabolisms of medicinal natural products.</title>
        <authorList>
            <person name="Kim T."/>
        </authorList>
    </citation>
    <scope>NUCLEOTIDE SEQUENCE [LARGE SCALE GENOMIC DNA]</scope>
    <source>
        <strain evidence="11">TK-2024</strain>
        <tissue evidence="11">Old leaves</tissue>
    </source>
</reference>
<protein>
    <recommendedName>
        <fullName evidence="13">DDE Tnp4 domain-containing protein</fullName>
    </recommendedName>
</protein>
<evidence type="ECO:0000256" key="1">
    <source>
        <dbReference type="ARBA" id="ARBA00001968"/>
    </source>
</evidence>
<sequence length="313" mass="35846">MNNNDNSNDDERELNEISQHVQSFNRLFTVATSSMQLYYEKYLLKQPCMDSKQSGEAWVREILNGHESRCMINFRMSRTVFTSLLRVLETRYNLQSSRNISTLEMLGIFLYILGHGASVSQSRERFQRSGGTISRYFTIMLEKVSQMAIDIIAPEDRSFSSIPEQIRNDSRYMPHFKDCIGAIDGTHISAILPPNEQIPYIGRKGVPTQNVMAVCDFNMCFTFVVAGWEGTAHDTRIFLDAIRDPKLKFPHPPNGLEDADFMEYEKNDRTYEDVDPGDLQDRDSDDDGEVNISSAHEMELMRDAISCSLMNSI</sequence>
<comment type="similarity">
    <text evidence="3">Belongs to the HARBI1 family.</text>
</comment>
<evidence type="ECO:0000259" key="9">
    <source>
        <dbReference type="Pfam" id="PF13359"/>
    </source>
</evidence>
<keyword evidence="7" id="KW-0539">Nucleus</keyword>
<dbReference type="Pfam" id="PF26138">
    <property type="entry name" value="DUF8040"/>
    <property type="match status" value="1"/>
</dbReference>
<keyword evidence="5" id="KW-0479">Metal-binding</keyword>
<feature type="compositionally biased region" description="Acidic residues" evidence="8">
    <location>
        <begin position="273"/>
        <end position="289"/>
    </location>
</feature>
<dbReference type="InterPro" id="IPR045249">
    <property type="entry name" value="HARBI1-like"/>
</dbReference>
<evidence type="ECO:0000256" key="8">
    <source>
        <dbReference type="SAM" id="MobiDB-lite"/>
    </source>
</evidence>
<dbReference type="Proteomes" id="UP001396334">
    <property type="component" value="Unassembled WGS sequence"/>
</dbReference>
<dbReference type="InterPro" id="IPR027806">
    <property type="entry name" value="HARBI1_dom"/>
</dbReference>
<dbReference type="Pfam" id="PF13359">
    <property type="entry name" value="DDE_Tnp_4"/>
    <property type="match status" value="1"/>
</dbReference>
<dbReference type="EMBL" id="JBBPBN010000042">
    <property type="protein sequence ID" value="KAK8997918.1"/>
    <property type="molecule type" value="Genomic_DNA"/>
</dbReference>
<name>A0ABR2QB65_9ROSI</name>
<dbReference type="InterPro" id="IPR058353">
    <property type="entry name" value="DUF8040"/>
</dbReference>
<gene>
    <name evidence="11" type="ORF">V6N11_012454</name>
</gene>
<proteinExistence type="inferred from homology"/>
<evidence type="ECO:0000256" key="5">
    <source>
        <dbReference type="ARBA" id="ARBA00022723"/>
    </source>
</evidence>
<keyword evidence="12" id="KW-1185">Reference proteome</keyword>
<evidence type="ECO:0000313" key="11">
    <source>
        <dbReference type="EMBL" id="KAK8997918.1"/>
    </source>
</evidence>
<evidence type="ECO:0000256" key="4">
    <source>
        <dbReference type="ARBA" id="ARBA00022722"/>
    </source>
</evidence>
<evidence type="ECO:0000256" key="2">
    <source>
        <dbReference type="ARBA" id="ARBA00004123"/>
    </source>
</evidence>
<evidence type="ECO:0000259" key="10">
    <source>
        <dbReference type="Pfam" id="PF26138"/>
    </source>
</evidence>
<evidence type="ECO:0008006" key="13">
    <source>
        <dbReference type="Google" id="ProtNLM"/>
    </source>
</evidence>
<evidence type="ECO:0000256" key="3">
    <source>
        <dbReference type="ARBA" id="ARBA00006958"/>
    </source>
</evidence>
<feature type="domain" description="DUF8040" evidence="10">
    <location>
        <begin position="51"/>
        <end position="145"/>
    </location>
</feature>
<evidence type="ECO:0000256" key="6">
    <source>
        <dbReference type="ARBA" id="ARBA00022801"/>
    </source>
</evidence>
<keyword evidence="6" id="KW-0378">Hydrolase</keyword>
<dbReference type="PANTHER" id="PTHR22930:SF221">
    <property type="entry name" value="NUCLEASE HARBI1"/>
    <property type="match status" value="1"/>
</dbReference>
<feature type="region of interest" description="Disordered" evidence="8">
    <location>
        <begin position="271"/>
        <end position="290"/>
    </location>
</feature>
<keyword evidence="4" id="KW-0540">Nuclease</keyword>